<dbReference type="PROSITE" id="PS50096">
    <property type="entry name" value="IQ"/>
    <property type="match status" value="1"/>
</dbReference>
<comment type="function">
    <text evidence="1">Component of the nexin-dynein regulatory complex (N-DRC), a key regulator of ciliary/flagellar motility which maintains the alignment and integrity of the distal axoneme and regulates microtubule sliding in motile axonemes.</text>
</comment>
<dbReference type="AlphaFoldDB" id="A0A8J2NZV6"/>
<organism evidence="13 14">
    <name type="scientific">Allacma fusca</name>
    <dbReference type="NCBI Taxonomy" id="39272"/>
    <lineage>
        <taxon>Eukaryota</taxon>
        <taxon>Metazoa</taxon>
        <taxon>Ecdysozoa</taxon>
        <taxon>Arthropoda</taxon>
        <taxon>Hexapoda</taxon>
        <taxon>Collembola</taxon>
        <taxon>Symphypleona</taxon>
        <taxon>Sminthuridae</taxon>
        <taxon>Allacma</taxon>
    </lineage>
</organism>
<evidence type="ECO:0000256" key="5">
    <source>
        <dbReference type="ARBA" id="ARBA00022490"/>
    </source>
</evidence>
<evidence type="ECO:0000256" key="6">
    <source>
        <dbReference type="ARBA" id="ARBA00022846"/>
    </source>
</evidence>
<feature type="chain" id="PRO_5035254756" description="Dynein regulatory complex protein 10" evidence="12">
    <location>
        <begin position="29"/>
        <end position="908"/>
    </location>
</feature>
<reference evidence="13" key="1">
    <citation type="submission" date="2021-06" db="EMBL/GenBank/DDBJ databases">
        <authorList>
            <person name="Hodson N. C."/>
            <person name="Mongue J. A."/>
            <person name="Jaron S. K."/>
        </authorList>
    </citation>
    <scope>NUCLEOTIDE SEQUENCE</scope>
</reference>
<feature type="compositionally biased region" description="Basic and acidic residues" evidence="11">
    <location>
        <begin position="874"/>
        <end position="895"/>
    </location>
</feature>
<keyword evidence="10" id="KW-0175">Coiled coil</keyword>
<dbReference type="Proteomes" id="UP000708208">
    <property type="component" value="Unassembled WGS sequence"/>
</dbReference>
<dbReference type="InterPro" id="IPR042815">
    <property type="entry name" value="DRC10"/>
</dbReference>
<evidence type="ECO:0000313" key="13">
    <source>
        <dbReference type="EMBL" id="CAG7732978.1"/>
    </source>
</evidence>
<dbReference type="PANTHER" id="PTHR31598:SF1">
    <property type="entry name" value="DYNEIN REGULATORY COMPLEX PROTEIN 10"/>
    <property type="match status" value="1"/>
</dbReference>
<feature type="compositionally biased region" description="Basic residues" evidence="11">
    <location>
        <begin position="849"/>
        <end position="865"/>
    </location>
</feature>
<feature type="compositionally biased region" description="Polar residues" evidence="11">
    <location>
        <begin position="331"/>
        <end position="347"/>
    </location>
</feature>
<keyword evidence="6" id="KW-0282">Flagellum</keyword>
<protein>
    <recommendedName>
        <fullName evidence="4">Dynein regulatory complex protein 10</fullName>
    </recommendedName>
</protein>
<comment type="caution">
    <text evidence="13">The sequence shown here is derived from an EMBL/GenBank/DDBJ whole genome shotgun (WGS) entry which is preliminary data.</text>
</comment>
<evidence type="ECO:0000256" key="10">
    <source>
        <dbReference type="SAM" id="Coils"/>
    </source>
</evidence>
<evidence type="ECO:0000256" key="9">
    <source>
        <dbReference type="ARBA" id="ARBA00023273"/>
    </source>
</evidence>
<sequence>MGMVGIVEIFSVLLPLFLVHAFTKQAQAWRYTRIYCQAWNESKSGRIPRSWSPTILLMEKRLSDKSDLNSTRLIVNAGTEDGRRQLQTDNTNNVTTFGSKIHVPNLTGSTVTVCPRRTETDKRHPVLTRQEKGNKLLNSEIKRKKQRVISLLEKDPSKLTFLWDLFAWGRDAREYEDKPELASSLSCMTREKVDALLHHKKIKTCQDEKRRNTKTNKVNILGLIRAALNSKYGDHVKNALKARDLKSLFCILSLLSGPDIPLTSFVWNEPTNTDKPRHRSMDAIKAMALTHHAPEKNKHHKIGCRRYVKPHTDEYKTVPLNQPDDRISHPPCNTFTQKHSQLPSSSQDQDECNLAFLFREDHSSDQAEDSLDSDTNLQSEIWGILNKDQKDDKHSDPQFFQEDTLDFDSNLILDATDDIETGIYLDSRLNDNEAPQLPATTAYTKIVKIPYLSSSSFADTDITSSDEFSCSRDGHLSPERMQVQPIRIPTPLYDSNETQPDFGNEPVISIKGRLSTQLEVTEDSRSRLESTRLDLEEADNEKGIPQMEHGEAKCKNAPLEEFSSSQLRLKLELRKSYKNVINLLVENFPYQWIEKEWKKPGHRANGATNGFKMFQKIFEALAELIYFRLATSVEEDLLIKRDLQERWKNERRNLLELRKLQTELKQLENTHIPRMLTLDFQIRILNSRLRKISKEMFQDIRQVLRDTELNAAIQIKEEEVRSERVSSFVNATVDDVSLLEKQILAKDDKLRQMKGEFNEALRKEIVRYDEAIFKQQKRLDDIIGETHECKRRVIKIKEKYDDVESRYIDMLAEKKLKQILRSIEMADDFKRNRAAKMIQECWRRYKIRKRKRDRKKARKGAKKKGGVPSSAVKKKSEANSVRDSESPPSRADGKSKPASAKSGLSKSK</sequence>
<dbReference type="PANTHER" id="PTHR31598">
    <property type="entry name" value="IQ DOMAIN-CONTAINING PROTEIN D"/>
    <property type="match status" value="1"/>
</dbReference>
<evidence type="ECO:0000256" key="1">
    <source>
        <dbReference type="ARBA" id="ARBA00003029"/>
    </source>
</evidence>
<feature type="region of interest" description="Disordered" evidence="11">
    <location>
        <begin position="315"/>
        <end position="347"/>
    </location>
</feature>
<comment type="similarity">
    <text evidence="3">Belongs to the DRC10 family.</text>
</comment>
<evidence type="ECO:0000256" key="11">
    <source>
        <dbReference type="SAM" id="MobiDB-lite"/>
    </source>
</evidence>
<comment type="subcellular location">
    <subcellularLocation>
        <location evidence="2">Cytoplasm</location>
        <location evidence="2">Cytoskeleton</location>
        <location evidence="2">Flagellum axoneme</location>
    </subcellularLocation>
</comment>
<keyword evidence="5" id="KW-0963">Cytoplasm</keyword>
<evidence type="ECO:0000256" key="7">
    <source>
        <dbReference type="ARBA" id="ARBA00023069"/>
    </source>
</evidence>
<feature type="region of interest" description="Disordered" evidence="11">
    <location>
        <begin position="849"/>
        <end position="908"/>
    </location>
</feature>
<dbReference type="EMBL" id="CAJVCH010241147">
    <property type="protein sequence ID" value="CAG7732978.1"/>
    <property type="molecule type" value="Genomic_DNA"/>
</dbReference>
<evidence type="ECO:0000256" key="2">
    <source>
        <dbReference type="ARBA" id="ARBA00004611"/>
    </source>
</evidence>
<proteinExistence type="inferred from homology"/>
<feature type="signal peptide" evidence="12">
    <location>
        <begin position="1"/>
        <end position="28"/>
    </location>
</feature>
<gene>
    <name evidence="13" type="ORF">AFUS01_LOCUS21455</name>
</gene>
<evidence type="ECO:0000256" key="4">
    <source>
        <dbReference type="ARBA" id="ARBA00021752"/>
    </source>
</evidence>
<keyword evidence="9" id="KW-0966">Cell projection</keyword>
<feature type="coiled-coil region" evidence="10">
    <location>
        <begin position="640"/>
        <end position="670"/>
    </location>
</feature>
<evidence type="ECO:0000313" key="14">
    <source>
        <dbReference type="Proteomes" id="UP000708208"/>
    </source>
</evidence>
<keyword evidence="12" id="KW-0732">Signal</keyword>
<keyword evidence="14" id="KW-1185">Reference proteome</keyword>
<evidence type="ECO:0000256" key="3">
    <source>
        <dbReference type="ARBA" id="ARBA00009071"/>
    </source>
</evidence>
<keyword evidence="7" id="KW-0969">Cilium</keyword>
<evidence type="ECO:0000256" key="8">
    <source>
        <dbReference type="ARBA" id="ARBA00023212"/>
    </source>
</evidence>
<evidence type="ECO:0000256" key="12">
    <source>
        <dbReference type="SAM" id="SignalP"/>
    </source>
</evidence>
<keyword evidence="8" id="KW-0206">Cytoskeleton</keyword>
<name>A0A8J2NZV6_9HEXA</name>
<accession>A0A8J2NZV6</accession>